<dbReference type="SUPFAM" id="SSF55729">
    <property type="entry name" value="Acyl-CoA N-acyltransferases (Nat)"/>
    <property type="match status" value="1"/>
</dbReference>
<dbReference type="InterPro" id="IPR016181">
    <property type="entry name" value="Acyl_CoA_acyltransferase"/>
</dbReference>
<protein>
    <submittedName>
        <fullName evidence="2">GNAT family N-acetyltransferase</fullName>
    </submittedName>
</protein>
<dbReference type="GO" id="GO:0016747">
    <property type="term" value="F:acyltransferase activity, transferring groups other than amino-acyl groups"/>
    <property type="evidence" value="ECO:0007669"/>
    <property type="project" value="InterPro"/>
</dbReference>
<feature type="domain" description="N-acetyltransferase" evidence="1">
    <location>
        <begin position="13"/>
        <end position="165"/>
    </location>
</feature>
<dbReference type="Gene3D" id="3.40.630.30">
    <property type="match status" value="1"/>
</dbReference>
<accession>A0A943HJJ2</accession>
<proteinExistence type="predicted"/>
<evidence type="ECO:0000313" key="2">
    <source>
        <dbReference type="EMBL" id="MBS5332362.1"/>
    </source>
</evidence>
<dbReference type="AlphaFoldDB" id="A0A943HJJ2"/>
<sequence length="192" mass="22399">MKHCGTQELTTERLVLRRLSIDDSEMMYNNWARDKQVTKYLRWNAHRSWGETAETLNEWEKHYNDPKFYQWGITDKHSEVLMGTISLCPAPMLKTGWHLNTERLGAPWEVGYALGRKWWNKGYMTEALCAVRDYWFDTVGADWLAAVHANENIASAAVLEKAGFVYDHDVTDRKFDGTPVPCRAYHLLKEEL</sequence>
<reference evidence="2" key="1">
    <citation type="submission" date="2021-02" db="EMBL/GenBank/DDBJ databases">
        <title>Infant gut strain persistence is associated with maternal origin, phylogeny, and functional potential including surface adhesion and iron acquisition.</title>
        <authorList>
            <person name="Lou Y.C."/>
        </authorList>
    </citation>
    <scope>NUCLEOTIDE SEQUENCE</scope>
    <source>
        <strain evidence="2">L3_101_000M1_dasL3_101_000M1_concoct_87</strain>
    </source>
</reference>
<dbReference type="Pfam" id="PF13302">
    <property type="entry name" value="Acetyltransf_3"/>
    <property type="match status" value="1"/>
</dbReference>
<comment type="caution">
    <text evidence="2">The sequence shown here is derived from an EMBL/GenBank/DDBJ whole genome shotgun (WGS) entry which is preliminary data.</text>
</comment>
<dbReference type="InterPro" id="IPR000182">
    <property type="entry name" value="GNAT_dom"/>
</dbReference>
<evidence type="ECO:0000259" key="1">
    <source>
        <dbReference type="Pfam" id="PF13302"/>
    </source>
</evidence>
<dbReference type="InterPro" id="IPR051531">
    <property type="entry name" value="N-acetyltransferase"/>
</dbReference>
<dbReference type="PANTHER" id="PTHR43792">
    <property type="entry name" value="GNAT FAMILY, PUTATIVE (AFU_ORTHOLOGUE AFUA_3G00765)-RELATED-RELATED"/>
    <property type="match status" value="1"/>
</dbReference>
<gene>
    <name evidence="2" type="ORF">KHY36_07530</name>
</gene>
<organism evidence="2 3">
    <name type="scientific">Subdoligranulum variabile</name>
    <dbReference type="NCBI Taxonomy" id="214851"/>
    <lineage>
        <taxon>Bacteria</taxon>
        <taxon>Bacillati</taxon>
        <taxon>Bacillota</taxon>
        <taxon>Clostridia</taxon>
        <taxon>Eubacteriales</taxon>
        <taxon>Oscillospiraceae</taxon>
        <taxon>Subdoligranulum</taxon>
    </lineage>
</organism>
<dbReference type="Proteomes" id="UP000759273">
    <property type="component" value="Unassembled WGS sequence"/>
</dbReference>
<name>A0A943HJJ2_9FIRM</name>
<evidence type="ECO:0000313" key="3">
    <source>
        <dbReference type="Proteomes" id="UP000759273"/>
    </source>
</evidence>
<dbReference type="EMBL" id="JAGZGG010000014">
    <property type="protein sequence ID" value="MBS5332362.1"/>
    <property type="molecule type" value="Genomic_DNA"/>
</dbReference>